<dbReference type="EMBL" id="CP059733">
    <property type="protein sequence ID" value="WDE03953.1"/>
    <property type="molecule type" value="Genomic_DNA"/>
</dbReference>
<dbReference type="AlphaFoldDB" id="A0AAE9Z2C6"/>
<dbReference type="Pfam" id="PF07963">
    <property type="entry name" value="N_methyl"/>
    <property type="match status" value="1"/>
</dbReference>
<proteinExistence type="predicted"/>
<dbReference type="InterPro" id="IPR012902">
    <property type="entry name" value="N_methyl_site"/>
</dbReference>
<organism evidence="2 3">
    <name type="scientific">Thalassomonas viridans</name>
    <dbReference type="NCBI Taxonomy" id="137584"/>
    <lineage>
        <taxon>Bacteria</taxon>
        <taxon>Pseudomonadati</taxon>
        <taxon>Pseudomonadota</taxon>
        <taxon>Gammaproteobacteria</taxon>
        <taxon>Alteromonadales</taxon>
        <taxon>Colwelliaceae</taxon>
        <taxon>Thalassomonas</taxon>
    </lineage>
</organism>
<evidence type="ECO:0000313" key="3">
    <source>
        <dbReference type="Proteomes" id="UP000032352"/>
    </source>
</evidence>
<dbReference type="NCBIfam" id="TIGR02532">
    <property type="entry name" value="IV_pilin_GFxxxE"/>
    <property type="match status" value="1"/>
</dbReference>
<reference evidence="2 3" key="2">
    <citation type="journal article" date="2022" name="Mar. Drugs">
        <title>Bioassay-Guided Fractionation Leads to the Detection of Cholic Acid Generated by the Rare Thalassomonas sp.</title>
        <authorList>
            <person name="Pheiffer F."/>
            <person name="Schneider Y.K."/>
            <person name="Hansen E.H."/>
            <person name="Andersen J.H."/>
            <person name="Isaksson J."/>
            <person name="Busche T."/>
            <person name="R C."/>
            <person name="Kalinowski J."/>
            <person name="Zyl L.V."/>
            <person name="Trindade M."/>
        </authorList>
    </citation>
    <scope>NUCLEOTIDE SEQUENCE [LARGE SCALE GENOMIC DNA]</scope>
    <source>
        <strain evidence="2 3">XOM25</strain>
    </source>
</reference>
<protein>
    <submittedName>
        <fullName evidence="2">Type II secretion system protein</fullName>
    </submittedName>
</protein>
<reference evidence="2 3" key="1">
    <citation type="journal article" date="2015" name="Genome Announc.">
        <title>Draft Genome Sequences of Marine Isolates of Thalassomonas viridans and Thalassomonas actiniarum.</title>
        <authorList>
            <person name="Olonade I."/>
            <person name="van Zyl L.J."/>
            <person name="Trindade M."/>
        </authorList>
    </citation>
    <scope>NUCLEOTIDE SEQUENCE [LARGE SCALE GENOMIC DNA]</scope>
    <source>
        <strain evidence="2 3">XOM25</strain>
    </source>
</reference>
<dbReference type="PROSITE" id="PS00409">
    <property type="entry name" value="PROKAR_NTER_METHYL"/>
    <property type="match status" value="1"/>
</dbReference>
<evidence type="ECO:0000256" key="1">
    <source>
        <dbReference type="SAM" id="Phobius"/>
    </source>
</evidence>
<dbReference type="KEGG" id="tvd:SG34_021660"/>
<keyword evidence="1" id="KW-0812">Transmembrane</keyword>
<keyword evidence="1" id="KW-1133">Transmembrane helix</keyword>
<dbReference type="Gene3D" id="3.30.700.10">
    <property type="entry name" value="Glycoprotein, Type 4 Pilin"/>
    <property type="match status" value="1"/>
</dbReference>
<sequence>MGTNSIAGKKLDGLYAGRGFTLIELIIVMAIVGLLMGLVGPLTVKGYEKIQAKEEQLTLINLLRANSYRSFAAGKPGMFSLDKNSINFRYLNRNDAAGGRILAVEPPDEVTISSNNGLAGSEPIVAASEFKYLTFLPQVLQVNSFGLISPAQITLSINGKEQVLDLSEKVNGIEK</sequence>
<feature type="transmembrane region" description="Helical" evidence="1">
    <location>
        <begin position="20"/>
        <end position="44"/>
    </location>
</feature>
<gene>
    <name evidence="2" type="ORF">SG34_021660</name>
</gene>
<dbReference type="SUPFAM" id="SSF54523">
    <property type="entry name" value="Pili subunits"/>
    <property type="match status" value="1"/>
</dbReference>
<dbReference type="InterPro" id="IPR045584">
    <property type="entry name" value="Pilin-like"/>
</dbReference>
<evidence type="ECO:0000313" key="2">
    <source>
        <dbReference type="EMBL" id="WDE03953.1"/>
    </source>
</evidence>
<accession>A0AAE9Z2C6</accession>
<name>A0AAE9Z2C6_9GAMM</name>
<keyword evidence="3" id="KW-1185">Reference proteome</keyword>
<dbReference type="Proteomes" id="UP000032352">
    <property type="component" value="Chromosome"/>
</dbReference>
<keyword evidence="1" id="KW-0472">Membrane</keyword>
<dbReference type="RefSeq" id="WP_044836562.1">
    <property type="nucleotide sequence ID" value="NZ_CP059733.1"/>
</dbReference>